<dbReference type="EMBL" id="CAACVG010006513">
    <property type="protein sequence ID" value="VEN40345.1"/>
    <property type="molecule type" value="Genomic_DNA"/>
</dbReference>
<accession>A0A653BXH5</accession>
<name>A0A653BXH5_CALMS</name>
<dbReference type="OrthoDB" id="6787819at2759"/>
<evidence type="ECO:0000313" key="2">
    <source>
        <dbReference type="Proteomes" id="UP000410492"/>
    </source>
</evidence>
<organism evidence="1 2">
    <name type="scientific">Callosobruchus maculatus</name>
    <name type="common">Southern cowpea weevil</name>
    <name type="synonym">Pulse bruchid</name>
    <dbReference type="NCBI Taxonomy" id="64391"/>
    <lineage>
        <taxon>Eukaryota</taxon>
        <taxon>Metazoa</taxon>
        <taxon>Ecdysozoa</taxon>
        <taxon>Arthropoda</taxon>
        <taxon>Hexapoda</taxon>
        <taxon>Insecta</taxon>
        <taxon>Pterygota</taxon>
        <taxon>Neoptera</taxon>
        <taxon>Endopterygota</taxon>
        <taxon>Coleoptera</taxon>
        <taxon>Polyphaga</taxon>
        <taxon>Cucujiformia</taxon>
        <taxon>Chrysomeloidea</taxon>
        <taxon>Chrysomelidae</taxon>
        <taxon>Bruchinae</taxon>
        <taxon>Bruchini</taxon>
        <taxon>Callosobruchus</taxon>
    </lineage>
</organism>
<evidence type="ECO:0000313" key="1">
    <source>
        <dbReference type="EMBL" id="VEN40345.1"/>
    </source>
</evidence>
<gene>
    <name evidence="1" type="ORF">CALMAC_LOCUS4535</name>
</gene>
<proteinExistence type="predicted"/>
<dbReference type="Proteomes" id="UP000410492">
    <property type="component" value="Unassembled WGS sequence"/>
</dbReference>
<sequence length="47" mass="5593">MPRHTSAVFQRSFTYNAVKLFNELNSELKISFSKTKLKQSIYNKQIR</sequence>
<protein>
    <submittedName>
        <fullName evidence="1">Uncharacterized protein</fullName>
    </submittedName>
</protein>
<reference evidence="1 2" key="1">
    <citation type="submission" date="2019-01" db="EMBL/GenBank/DDBJ databases">
        <authorList>
            <person name="Sayadi A."/>
        </authorList>
    </citation>
    <scope>NUCLEOTIDE SEQUENCE [LARGE SCALE GENOMIC DNA]</scope>
</reference>
<dbReference type="AlphaFoldDB" id="A0A653BXH5"/>
<keyword evidence="2" id="KW-1185">Reference proteome</keyword>